<organism evidence="1 2">
    <name type="scientific">Entomomonas asaccharolytica</name>
    <dbReference type="NCBI Taxonomy" id="2785331"/>
    <lineage>
        <taxon>Bacteria</taxon>
        <taxon>Pseudomonadati</taxon>
        <taxon>Pseudomonadota</taxon>
        <taxon>Gammaproteobacteria</taxon>
        <taxon>Pseudomonadales</taxon>
        <taxon>Pseudomonadaceae</taxon>
        <taxon>Entomomonas</taxon>
    </lineage>
</organism>
<evidence type="ECO:0000313" key="2">
    <source>
        <dbReference type="Proteomes" id="UP000595278"/>
    </source>
</evidence>
<dbReference type="RefSeq" id="WP_201091141.1">
    <property type="nucleotide sequence ID" value="NZ_CP067393.1"/>
</dbReference>
<dbReference type="EMBL" id="CP067393">
    <property type="protein sequence ID" value="QQP85042.1"/>
    <property type="molecule type" value="Genomic_DNA"/>
</dbReference>
<reference evidence="1 2" key="1">
    <citation type="submission" date="2021-01" db="EMBL/GenBank/DDBJ databases">
        <title>Entomomonas sp. F2A isolated from a house cricket (Acheta domesticus).</title>
        <authorList>
            <person name="Spergser J."/>
            <person name="Busse H.-J."/>
        </authorList>
    </citation>
    <scope>NUCLEOTIDE SEQUENCE [LARGE SCALE GENOMIC DNA]</scope>
    <source>
        <strain evidence="1 2">F2A</strain>
    </source>
</reference>
<dbReference type="KEGG" id="eaz:JHT90_11695"/>
<sequence length="76" mass="8726">MFDLVKAAEISVLQAKVVQQEPRLQPYFEYGFGSVSASIKNSKGHVLMNLYVSEDTENAQREIDHYHQKLLLMLMP</sequence>
<protein>
    <submittedName>
        <fullName evidence="1">Uncharacterized protein</fullName>
    </submittedName>
</protein>
<accession>A0A974RWE4</accession>
<name>A0A974RWE4_9GAMM</name>
<dbReference type="Proteomes" id="UP000595278">
    <property type="component" value="Chromosome"/>
</dbReference>
<dbReference type="AlphaFoldDB" id="A0A974RWE4"/>
<proteinExistence type="predicted"/>
<evidence type="ECO:0000313" key="1">
    <source>
        <dbReference type="EMBL" id="QQP85042.1"/>
    </source>
</evidence>
<keyword evidence="2" id="KW-1185">Reference proteome</keyword>
<gene>
    <name evidence="1" type="ORF">JHT90_11695</name>
</gene>